<dbReference type="Gramene" id="OMERI05G11400.1">
    <property type="protein sequence ID" value="OMERI05G11400.1"/>
    <property type="gene ID" value="OMERI05G11400"/>
</dbReference>
<feature type="region of interest" description="Disordered" evidence="1">
    <location>
        <begin position="1"/>
        <end position="42"/>
    </location>
</feature>
<reference evidence="2" key="1">
    <citation type="submission" date="2015-04" db="UniProtKB">
        <authorList>
            <consortium name="EnsemblPlants"/>
        </authorList>
    </citation>
    <scope>IDENTIFICATION</scope>
</reference>
<organism evidence="2">
    <name type="scientific">Oryza meridionalis</name>
    <dbReference type="NCBI Taxonomy" id="40149"/>
    <lineage>
        <taxon>Eukaryota</taxon>
        <taxon>Viridiplantae</taxon>
        <taxon>Streptophyta</taxon>
        <taxon>Embryophyta</taxon>
        <taxon>Tracheophyta</taxon>
        <taxon>Spermatophyta</taxon>
        <taxon>Magnoliopsida</taxon>
        <taxon>Liliopsida</taxon>
        <taxon>Poales</taxon>
        <taxon>Poaceae</taxon>
        <taxon>BOP clade</taxon>
        <taxon>Oryzoideae</taxon>
        <taxon>Oryzeae</taxon>
        <taxon>Oryzinae</taxon>
        <taxon>Oryza</taxon>
    </lineage>
</organism>
<evidence type="ECO:0000313" key="3">
    <source>
        <dbReference type="Proteomes" id="UP000008021"/>
    </source>
</evidence>
<reference evidence="2" key="2">
    <citation type="submission" date="2018-05" db="EMBL/GenBank/DDBJ databases">
        <title>OmerRS3 (Oryza meridionalis Reference Sequence Version 3).</title>
        <authorList>
            <person name="Zhang J."/>
            <person name="Kudrna D."/>
            <person name="Lee S."/>
            <person name="Talag J."/>
            <person name="Welchert J."/>
            <person name="Wing R.A."/>
        </authorList>
    </citation>
    <scope>NUCLEOTIDE SEQUENCE [LARGE SCALE GENOMIC DNA]</scope>
    <source>
        <strain evidence="2">cv. OR44</strain>
    </source>
</reference>
<dbReference type="HOGENOM" id="CLU_3261380_0_0_1"/>
<name>A0A0E0DQ98_9ORYZ</name>
<dbReference type="EnsemblPlants" id="OMERI05G11400.1">
    <property type="protein sequence ID" value="OMERI05G11400.1"/>
    <property type="gene ID" value="OMERI05G11400"/>
</dbReference>
<protein>
    <submittedName>
        <fullName evidence="2">Uncharacterized protein</fullName>
    </submittedName>
</protein>
<dbReference type="AlphaFoldDB" id="A0A0E0DQ98"/>
<accession>A0A0E0DQ98</accession>
<proteinExistence type="predicted"/>
<feature type="compositionally biased region" description="Polar residues" evidence="1">
    <location>
        <begin position="16"/>
        <end position="30"/>
    </location>
</feature>
<evidence type="ECO:0000313" key="2">
    <source>
        <dbReference type="EnsemblPlants" id="OMERI05G11400.1"/>
    </source>
</evidence>
<keyword evidence="3" id="KW-1185">Reference proteome</keyword>
<dbReference type="Proteomes" id="UP000008021">
    <property type="component" value="Chromosome 5"/>
</dbReference>
<sequence length="42" mass="4432">MPLDADVFRAPPGHNAPQQTNPNKFQNQDSPAKPSTVALGAC</sequence>
<evidence type="ECO:0000256" key="1">
    <source>
        <dbReference type="SAM" id="MobiDB-lite"/>
    </source>
</evidence>